<name>A0A9W7G122_9STRA</name>
<dbReference type="AlphaFoldDB" id="A0A9W7G122"/>
<dbReference type="Gene3D" id="3.50.70.10">
    <property type="match status" value="1"/>
</dbReference>
<sequence>MTQRLVRTVSTRPAVQRAPPAILALGGLTAVALSFNLAENNGFQKIQDVFKLPIACCIQDVGGIEPKTGISFPYMVDGLLYVGSGVRVKYGFVKVYAVGAYVDKSDVADVIGKGVEEISEKICDPNTPKTIRIVMNRGLSVDKYMAAIMEALEPRMEGVDLDKLDDFKKMNPPGDLKEGSEMIMTIRGDTMTYRSSEGGMGIVKSAQFTKALADVYFGKDPVSPALKTSVAEGVNKL</sequence>
<dbReference type="PANTHER" id="PTHR47698:SF2">
    <property type="entry name" value="FATTY-ACID-BINDING PROTEIN 3, CHLOROPLASTIC"/>
    <property type="match status" value="1"/>
</dbReference>
<accession>A0A9W7G122</accession>
<dbReference type="GO" id="GO:0016872">
    <property type="term" value="F:intramolecular lyase activity"/>
    <property type="evidence" value="ECO:0007669"/>
    <property type="project" value="InterPro"/>
</dbReference>
<dbReference type="Gene3D" id="1.10.890.20">
    <property type="match status" value="1"/>
</dbReference>
<dbReference type="PANTHER" id="PTHR47698">
    <property type="entry name" value="FATTY-ACID-BINDING PROTEIN 3, CHLOROPLASTIC"/>
    <property type="match status" value="1"/>
</dbReference>
<keyword evidence="4" id="KW-1185">Reference proteome</keyword>
<dbReference type="SUPFAM" id="SSF54626">
    <property type="entry name" value="Chalcone isomerase"/>
    <property type="match status" value="1"/>
</dbReference>
<evidence type="ECO:0000313" key="4">
    <source>
        <dbReference type="Proteomes" id="UP001165065"/>
    </source>
</evidence>
<dbReference type="OrthoDB" id="18193at2759"/>
<evidence type="ECO:0000256" key="1">
    <source>
        <dbReference type="SAM" id="Phobius"/>
    </source>
</evidence>
<keyword evidence="1" id="KW-0812">Transmembrane</keyword>
<dbReference type="InterPro" id="IPR016089">
    <property type="entry name" value="Chalcone_isomerase_bundle_sf"/>
</dbReference>
<feature type="domain" description="Chalcone isomerase" evidence="2">
    <location>
        <begin position="78"/>
        <end position="228"/>
    </location>
</feature>
<feature type="transmembrane region" description="Helical" evidence="1">
    <location>
        <begin position="21"/>
        <end position="38"/>
    </location>
</feature>
<keyword evidence="1" id="KW-0472">Membrane</keyword>
<evidence type="ECO:0000259" key="2">
    <source>
        <dbReference type="Pfam" id="PF16036"/>
    </source>
</evidence>
<reference evidence="4" key="1">
    <citation type="journal article" date="2023" name="Commun. Biol.">
        <title>Genome analysis of Parmales, the sister group of diatoms, reveals the evolutionary specialization of diatoms from phago-mixotrophs to photoautotrophs.</title>
        <authorList>
            <person name="Ban H."/>
            <person name="Sato S."/>
            <person name="Yoshikawa S."/>
            <person name="Yamada K."/>
            <person name="Nakamura Y."/>
            <person name="Ichinomiya M."/>
            <person name="Sato N."/>
            <person name="Blanc-Mathieu R."/>
            <person name="Endo H."/>
            <person name="Kuwata A."/>
            <person name="Ogata H."/>
        </authorList>
    </citation>
    <scope>NUCLEOTIDE SEQUENCE [LARGE SCALE GENOMIC DNA]</scope>
</reference>
<keyword evidence="1" id="KW-1133">Transmembrane helix</keyword>
<organism evidence="3 4">
    <name type="scientific">Triparma columacea</name>
    <dbReference type="NCBI Taxonomy" id="722753"/>
    <lineage>
        <taxon>Eukaryota</taxon>
        <taxon>Sar</taxon>
        <taxon>Stramenopiles</taxon>
        <taxon>Ochrophyta</taxon>
        <taxon>Bolidophyceae</taxon>
        <taxon>Parmales</taxon>
        <taxon>Triparmaceae</taxon>
        <taxon>Triparma</taxon>
    </lineage>
</organism>
<gene>
    <name evidence="3" type="ORF">TrCOL_g2187</name>
</gene>
<dbReference type="Proteomes" id="UP001165065">
    <property type="component" value="Unassembled WGS sequence"/>
</dbReference>
<protein>
    <recommendedName>
        <fullName evidence="2">Chalcone isomerase domain-containing protein</fullName>
    </recommendedName>
</protein>
<evidence type="ECO:0000313" key="3">
    <source>
        <dbReference type="EMBL" id="GMI28793.1"/>
    </source>
</evidence>
<dbReference type="Pfam" id="PF16036">
    <property type="entry name" value="Chalcone_3"/>
    <property type="match status" value="1"/>
</dbReference>
<dbReference type="EMBL" id="BRYA01000669">
    <property type="protein sequence ID" value="GMI28793.1"/>
    <property type="molecule type" value="Genomic_DNA"/>
</dbReference>
<dbReference type="InterPro" id="IPR016088">
    <property type="entry name" value="Chalcone_isomerase_3-sand"/>
</dbReference>
<dbReference type="InterPro" id="IPR016087">
    <property type="entry name" value="Chalcone_isomerase"/>
</dbReference>
<dbReference type="InterPro" id="IPR036298">
    <property type="entry name" value="Chalcone_isomerase_sf"/>
</dbReference>
<proteinExistence type="predicted"/>
<comment type="caution">
    <text evidence="3">The sequence shown here is derived from an EMBL/GenBank/DDBJ whole genome shotgun (WGS) entry which is preliminary data.</text>
</comment>